<feature type="disulfide bond" evidence="3">
    <location>
        <begin position="296"/>
        <end position="310"/>
    </location>
</feature>
<feature type="signal peptide" evidence="5">
    <location>
        <begin position="1"/>
        <end position="21"/>
    </location>
</feature>
<feature type="domain" description="Chitin-binding type-1" evidence="6">
    <location>
        <begin position="225"/>
        <end position="271"/>
    </location>
</feature>
<dbReference type="SUPFAM" id="SSF57016">
    <property type="entry name" value="Plant lectins/antimicrobial peptides"/>
    <property type="match status" value="6"/>
</dbReference>
<keyword evidence="9" id="KW-1185">Reference proteome</keyword>
<feature type="domain" description="Chitin-binding type-1" evidence="6">
    <location>
        <begin position="146"/>
        <end position="191"/>
    </location>
</feature>
<protein>
    <recommendedName>
        <fullName evidence="10">Carbohydrate-binding module family 18 protein</fullName>
    </recommendedName>
</protein>
<feature type="domain" description="LysM" evidence="7">
    <location>
        <begin position="30"/>
        <end position="81"/>
    </location>
</feature>
<feature type="disulfide bond" evidence="3">
    <location>
        <begin position="165"/>
        <end position="179"/>
    </location>
</feature>
<dbReference type="Proteomes" id="UP000663193">
    <property type="component" value="Chromosome 18"/>
</dbReference>
<reference evidence="9" key="1">
    <citation type="journal article" date="2021" name="BMC Genomics">
        <title>Chromosome-level genome assembly and manually-curated proteome of model necrotroph Parastagonospora nodorum Sn15 reveals a genome-wide trove of candidate effector homologs, and redundancy of virulence-related functions within an accessory chromosome.</title>
        <authorList>
            <person name="Bertazzoni S."/>
            <person name="Jones D.A.B."/>
            <person name="Phan H.T."/>
            <person name="Tan K.-C."/>
            <person name="Hane J.K."/>
        </authorList>
    </citation>
    <scope>NUCLEOTIDE SEQUENCE [LARGE SCALE GENOMIC DNA]</scope>
    <source>
        <strain evidence="9">SN15 / ATCC MYA-4574 / FGSC 10173)</strain>
    </source>
</reference>
<evidence type="ECO:0000313" key="9">
    <source>
        <dbReference type="Proteomes" id="UP000663193"/>
    </source>
</evidence>
<dbReference type="InterPro" id="IPR036779">
    <property type="entry name" value="LysM_dom_sf"/>
</dbReference>
<feature type="domain" description="Chitin-binding type-1" evidence="6">
    <location>
        <begin position="445"/>
        <end position="492"/>
    </location>
</feature>
<gene>
    <name evidence="8" type="ORF">JI435_307410</name>
</gene>
<accession>A0A7U2FKL1</accession>
<dbReference type="CDD" id="cd11618">
    <property type="entry name" value="ChtBD1_1"/>
    <property type="match status" value="1"/>
</dbReference>
<evidence type="ECO:0000256" key="2">
    <source>
        <dbReference type="ARBA" id="ARBA00023157"/>
    </source>
</evidence>
<feature type="disulfide bond" evidence="3">
    <location>
        <begin position="410"/>
        <end position="424"/>
    </location>
</feature>
<evidence type="ECO:0000256" key="3">
    <source>
        <dbReference type="PROSITE-ProRule" id="PRU00261"/>
    </source>
</evidence>
<dbReference type="SMART" id="SM00270">
    <property type="entry name" value="ChtBD1"/>
    <property type="match status" value="6"/>
</dbReference>
<dbReference type="Gene3D" id="3.10.350.10">
    <property type="entry name" value="LysM domain"/>
    <property type="match status" value="1"/>
</dbReference>
<dbReference type="Pfam" id="PF00187">
    <property type="entry name" value="Chitin_bind_1"/>
    <property type="match status" value="1"/>
</dbReference>
<evidence type="ECO:0000313" key="8">
    <source>
        <dbReference type="EMBL" id="QRD05006.1"/>
    </source>
</evidence>
<feature type="disulfide bond" evidence="3">
    <location>
        <begin position="466"/>
        <end position="480"/>
    </location>
</feature>
<dbReference type="PROSITE" id="PS50941">
    <property type="entry name" value="CHIT_BIND_I_2"/>
    <property type="match status" value="6"/>
</dbReference>
<dbReference type="AlphaFoldDB" id="A0A7U2FKL1"/>
<evidence type="ECO:0000256" key="4">
    <source>
        <dbReference type="SAM" id="MobiDB-lite"/>
    </source>
</evidence>
<feature type="domain" description="Chitin-binding type-1" evidence="6">
    <location>
        <begin position="391"/>
        <end position="438"/>
    </location>
</feature>
<organism evidence="8 9">
    <name type="scientific">Phaeosphaeria nodorum (strain SN15 / ATCC MYA-4574 / FGSC 10173)</name>
    <name type="common">Glume blotch fungus</name>
    <name type="synonym">Parastagonospora nodorum</name>
    <dbReference type="NCBI Taxonomy" id="321614"/>
    <lineage>
        <taxon>Eukaryota</taxon>
        <taxon>Fungi</taxon>
        <taxon>Dikarya</taxon>
        <taxon>Ascomycota</taxon>
        <taxon>Pezizomycotina</taxon>
        <taxon>Dothideomycetes</taxon>
        <taxon>Pleosporomycetidae</taxon>
        <taxon>Pleosporales</taxon>
        <taxon>Pleosporineae</taxon>
        <taxon>Phaeosphaeriaceae</taxon>
        <taxon>Parastagonospora</taxon>
    </lineage>
</organism>
<evidence type="ECO:0008006" key="10">
    <source>
        <dbReference type="Google" id="ProtNLM"/>
    </source>
</evidence>
<dbReference type="InterPro" id="IPR018392">
    <property type="entry name" value="LysM"/>
</dbReference>
<feature type="disulfide bond" evidence="3">
    <location>
        <begin position="348"/>
        <end position="362"/>
    </location>
</feature>
<dbReference type="EMBL" id="CP069040">
    <property type="protein sequence ID" value="QRD05006.1"/>
    <property type="molecule type" value="Genomic_DNA"/>
</dbReference>
<feature type="domain" description="Chitin-binding type-1" evidence="6">
    <location>
        <begin position="329"/>
        <end position="375"/>
    </location>
</feature>
<dbReference type="VEuPathDB" id="FungiDB:JI435_307410"/>
<dbReference type="PANTHER" id="PTHR47849:SF8">
    <property type="entry name" value="LECTIN"/>
    <property type="match status" value="1"/>
</dbReference>
<keyword evidence="1 3" id="KW-0147">Chitin-binding</keyword>
<name>A0A7U2FKL1_PHANO</name>
<dbReference type="Gene3D" id="3.30.60.10">
    <property type="entry name" value="Endochitinase-like"/>
    <property type="match status" value="6"/>
</dbReference>
<evidence type="ECO:0000259" key="6">
    <source>
        <dbReference type="PROSITE" id="PS50941"/>
    </source>
</evidence>
<feature type="disulfide bond" evidence="3">
    <location>
        <begin position="244"/>
        <end position="258"/>
    </location>
</feature>
<proteinExistence type="predicted"/>
<dbReference type="PROSITE" id="PS51782">
    <property type="entry name" value="LYSM"/>
    <property type="match status" value="1"/>
</dbReference>
<feature type="domain" description="Chitin-binding type-1" evidence="6">
    <location>
        <begin position="277"/>
        <end position="323"/>
    </location>
</feature>
<evidence type="ECO:0000256" key="1">
    <source>
        <dbReference type="ARBA" id="ARBA00022669"/>
    </source>
</evidence>
<feature type="chain" id="PRO_5031061804" description="Carbohydrate-binding module family 18 protein" evidence="5">
    <location>
        <begin position="22"/>
        <end position="492"/>
    </location>
</feature>
<sequence>MKQPSSLLVIALSCLLSSVYAVAKPGEVVCRYTASTTDEINYYTCQRFSDRYGIDINKFFQLNSAVNKACDNLKINTEYCVSGYIQEVISTNGLCGLPNKNTTCIDTDKQCCNSETWKCGDTEYDCMAGTCFSGACTGFPDKYSLDGKCGYQNNNKLCTGKWGSCCNLQGQCGNGTSFCAADKCQSGNCDINYVLPWPSAGGSPVTNSPTSTPTPTPGTGIISPDGSCGGTNKYVCKGSPFGDCCSSSGFCGTSKAHCTAGCQKDFGTCTITDLSPDGTCGGANKFKCKGSGFGDCCSSSGFCGSTAGHCTAGCQPTFGTCSDTSISPDGSCGGLQGFNCKLSGFGNCCSSSGWCGVTAVHCGTACQAGFGDCFIPVGQPTTPTTDNVSKDGSCGSSAGLTCGGSGFGNCCSNGGYCGDTVNHCAQGCQKSFSSACLTSNVPTLDGSCGANNGKYTCANGPFNGQCCSPGGFCGTTDSHCKTGCQRDYGTCK</sequence>
<comment type="caution">
    <text evidence="3">Lacks conserved residue(s) required for the propagation of feature annotation.</text>
</comment>
<dbReference type="OrthoDB" id="1193027at2759"/>
<dbReference type="GO" id="GO:0008061">
    <property type="term" value="F:chitin binding"/>
    <property type="evidence" value="ECO:0007669"/>
    <property type="project" value="UniProtKB-UniRule"/>
</dbReference>
<keyword evidence="2 3" id="KW-1015">Disulfide bond</keyword>
<feature type="region of interest" description="Disordered" evidence="4">
    <location>
        <begin position="202"/>
        <end position="223"/>
    </location>
</feature>
<dbReference type="PANTHER" id="PTHR47849">
    <property type="entry name" value="CHITIN-BINDING LECTIN 1"/>
    <property type="match status" value="1"/>
</dbReference>
<keyword evidence="5" id="KW-0732">Signal</keyword>
<evidence type="ECO:0000256" key="5">
    <source>
        <dbReference type="SAM" id="SignalP"/>
    </source>
</evidence>
<evidence type="ECO:0000259" key="7">
    <source>
        <dbReference type="PROSITE" id="PS51782"/>
    </source>
</evidence>
<dbReference type="InterPro" id="IPR036861">
    <property type="entry name" value="Endochitinase-like_sf"/>
</dbReference>
<dbReference type="InterPro" id="IPR001002">
    <property type="entry name" value="Chitin-bd_1"/>
</dbReference>